<evidence type="ECO:0000313" key="1">
    <source>
        <dbReference type="EMBL" id="QHT74722.1"/>
    </source>
</evidence>
<reference evidence="1" key="1">
    <citation type="journal article" date="2020" name="Nature">
        <title>Giant virus diversity and host interactions through global metagenomics.</title>
        <authorList>
            <person name="Schulz F."/>
            <person name="Roux S."/>
            <person name="Paez-Espino D."/>
            <person name="Jungbluth S."/>
            <person name="Walsh D.A."/>
            <person name="Denef V.J."/>
            <person name="McMahon K.D."/>
            <person name="Konstantinidis K.T."/>
            <person name="Eloe-Fadrosh E.A."/>
            <person name="Kyrpides N.C."/>
            <person name="Woyke T."/>
        </authorList>
    </citation>
    <scope>NUCLEOTIDE SEQUENCE</scope>
    <source>
        <strain evidence="1">GVMAG-M-3300023179-62</strain>
    </source>
</reference>
<dbReference type="SUPFAM" id="SSF57850">
    <property type="entry name" value="RING/U-box"/>
    <property type="match status" value="1"/>
</dbReference>
<proteinExistence type="predicted"/>
<name>A0A6C0H2E5_9ZZZZ</name>
<dbReference type="Gene3D" id="3.30.40.10">
    <property type="entry name" value="Zinc/RING finger domain, C3HC4 (zinc finger)"/>
    <property type="match status" value="1"/>
</dbReference>
<accession>A0A6C0H2E5</accession>
<dbReference type="AlphaFoldDB" id="A0A6C0H2E5"/>
<sequence length="295" mass="35160">MAFVNNDIQRAFFQTLRKRRDKRTSYGAEVHPIVDGPSFFDRCLDMISCHDPDIWSRGTGNLLVAPLKERCSTSSTTRAEYWRHEASRDHYFLREFKNINEESFGYFARRTIEYRDRMRNFKYETEEKDEIFSDEDLELFEYLESMTHQMEDFSLQADLSRRLGIRRFGLLFDNDRDASKNYSDFRIYDEIHESISNPVIEALREFLIDTDQEYLLYDDNEDNDEYVYPCNDKFFNLVCELQMSKGECVVCYQEGDVLELQCHPSHIVCDQCTSKIIRRGALCPMCRQHMFLSTM</sequence>
<protein>
    <recommendedName>
        <fullName evidence="2">RING-type domain-containing protein</fullName>
    </recommendedName>
</protein>
<dbReference type="InterPro" id="IPR013083">
    <property type="entry name" value="Znf_RING/FYVE/PHD"/>
</dbReference>
<organism evidence="1">
    <name type="scientific">viral metagenome</name>
    <dbReference type="NCBI Taxonomy" id="1070528"/>
    <lineage>
        <taxon>unclassified sequences</taxon>
        <taxon>metagenomes</taxon>
        <taxon>organismal metagenomes</taxon>
    </lineage>
</organism>
<dbReference type="EMBL" id="MN739858">
    <property type="protein sequence ID" value="QHT74722.1"/>
    <property type="molecule type" value="Genomic_DNA"/>
</dbReference>
<evidence type="ECO:0008006" key="2">
    <source>
        <dbReference type="Google" id="ProtNLM"/>
    </source>
</evidence>